<name>A0ABW9X4X2_9FIRM</name>
<comment type="caution">
    <text evidence="2">The sequence shown here is derived from an EMBL/GenBank/DDBJ whole genome shotgun (WGS) entry which is preliminary data.</text>
</comment>
<organism evidence="2 3">
    <name type="scientific">Blautia massiliensis</name>
    <name type="common">ex Durand et al. 2017</name>
    <dbReference type="NCBI Taxonomy" id="1737424"/>
    <lineage>
        <taxon>Bacteria</taxon>
        <taxon>Bacillati</taxon>
        <taxon>Bacillota</taxon>
        <taxon>Clostridia</taxon>
        <taxon>Lachnospirales</taxon>
        <taxon>Lachnospiraceae</taxon>
        <taxon>Blautia</taxon>
    </lineage>
</organism>
<protein>
    <submittedName>
        <fullName evidence="2">Uncharacterized protein</fullName>
    </submittedName>
</protein>
<dbReference type="Proteomes" id="UP000452293">
    <property type="component" value="Unassembled WGS sequence"/>
</dbReference>
<dbReference type="EMBL" id="WWVW01000021">
    <property type="protein sequence ID" value="MZL78038.1"/>
    <property type="molecule type" value="Genomic_DNA"/>
</dbReference>
<accession>A0ABW9X4X2</accession>
<sequence length="90" mass="10483">MKNTEAGKATRRVQLKNMPFDRFEDGVGFIHATGYDCLVDGQWMTEYEDNIFEDAAGCSYEVEPEEEPEWTEEDEAQWAETFKPYPGFEE</sequence>
<evidence type="ECO:0000256" key="1">
    <source>
        <dbReference type="SAM" id="MobiDB-lite"/>
    </source>
</evidence>
<keyword evidence="3" id="KW-1185">Reference proteome</keyword>
<dbReference type="RefSeq" id="WP_129975426.1">
    <property type="nucleotide sequence ID" value="NZ_WWVV01000020.1"/>
</dbReference>
<evidence type="ECO:0000313" key="3">
    <source>
        <dbReference type="Proteomes" id="UP000452293"/>
    </source>
</evidence>
<evidence type="ECO:0000313" key="2">
    <source>
        <dbReference type="EMBL" id="MZL78038.1"/>
    </source>
</evidence>
<feature type="compositionally biased region" description="Acidic residues" evidence="1">
    <location>
        <begin position="67"/>
        <end position="77"/>
    </location>
</feature>
<feature type="region of interest" description="Disordered" evidence="1">
    <location>
        <begin position="67"/>
        <end position="90"/>
    </location>
</feature>
<proteinExistence type="predicted"/>
<reference evidence="2 3" key="1">
    <citation type="journal article" date="2019" name="Nat. Med.">
        <title>A library of human gut bacterial isolates paired with longitudinal multiomics data enables mechanistic microbiome research.</title>
        <authorList>
            <person name="Poyet M."/>
            <person name="Groussin M."/>
            <person name="Gibbons S.M."/>
            <person name="Avila-Pacheco J."/>
            <person name="Jiang X."/>
            <person name="Kearney S.M."/>
            <person name="Perrotta A.R."/>
            <person name="Berdy B."/>
            <person name="Zhao S."/>
            <person name="Lieberman T.D."/>
            <person name="Swanson P.K."/>
            <person name="Smith M."/>
            <person name="Roesemann S."/>
            <person name="Alexander J.E."/>
            <person name="Rich S.A."/>
            <person name="Livny J."/>
            <person name="Vlamakis H."/>
            <person name="Clish C."/>
            <person name="Bullock K."/>
            <person name="Deik A."/>
            <person name="Scott J."/>
            <person name="Pierce K.A."/>
            <person name="Xavier R.J."/>
            <person name="Alm E.J."/>
        </authorList>
    </citation>
    <scope>NUCLEOTIDE SEQUENCE [LARGE SCALE GENOMIC DNA]</scope>
    <source>
        <strain evidence="2 3">BIOML-A1</strain>
    </source>
</reference>
<gene>
    <name evidence="2" type="ORF">GT718_11830</name>
</gene>